<dbReference type="InterPro" id="IPR016097">
    <property type="entry name" value="DUF695"/>
</dbReference>
<evidence type="ECO:0000256" key="1">
    <source>
        <dbReference type="SAM" id="Coils"/>
    </source>
</evidence>
<evidence type="ECO:0000313" key="3">
    <source>
        <dbReference type="EMBL" id="SDK65181.1"/>
    </source>
</evidence>
<keyword evidence="1" id="KW-0175">Coiled coil</keyword>
<organism evidence="3 4">
    <name type="scientific">Flavobacterium noncentrifugens</name>
    <dbReference type="NCBI Taxonomy" id="1128970"/>
    <lineage>
        <taxon>Bacteria</taxon>
        <taxon>Pseudomonadati</taxon>
        <taxon>Bacteroidota</taxon>
        <taxon>Flavobacteriia</taxon>
        <taxon>Flavobacteriales</taxon>
        <taxon>Flavobacteriaceae</taxon>
        <taxon>Flavobacterium</taxon>
    </lineage>
</organism>
<gene>
    <name evidence="3" type="ORF">SAMN04487935_3855</name>
</gene>
<dbReference type="OrthoDB" id="1352147at2"/>
<evidence type="ECO:0000259" key="2">
    <source>
        <dbReference type="Pfam" id="PF05117"/>
    </source>
</evidence>
<name>A0A1G9DMS2_9FLAO</name>
<dbReference type="AlphaFoldDB" id="A0A1G9DMS2"/>
<keyword evidence="4" id="KW-1185">Reference proteome</keyword>
<dbReference type="Pfam" id="PF05117">
    <property type="entry name" value="DUF695"/>
    <property type="match status" value="1"/>
</dbReference>
<protein>
    <recommendedName>
        <fullName evidence="2">DUF695 domain-containing protein</fullName>
    </recommendedName>
</protein>
<feature type="coiled-coil region" evidence="1">
    <location>
        <begin position="114"/>
        <end position="141"/>
    </location>
</feature>
<sequence>MGILDKLFGKKSEINLNETVTEIPESWSVLKGNNNGNLMLIRKNDGLNQIAGNINYSTSCGIAFKLLRPDEKGLPNAESEPELNDLEDDIFEIFENDLNSIVSTVITTSGFREYVLYSKNVDEFNSRLEKLQAKYQKYELTSYNRKDEGWETFKSFK</sequence>
<evidence type="ECO:0000313" key="4">
    <source>
        <dbReference type="Proteomes" id="UP000199580"/>
    </source>
</evidence>
<dbReference type="RefSeq" id="WP_091399523.1">
    <property type="nucleotide sequence ID" value="NZ_BKAI01000035.1"/>
</dbReference>
<accession>A0A1G9DMS2</accession>
<dbReference type="STRING" id="1128970.SAMN04487935_3855"/>
<reference evidence="3 4" key="1">
    <citation type="submission" date="2016-10" db="EMBL/GenBank/DDBJ databases">
        <authorList>
            <person name="de Groot N.N."/>
        </authorList>
    </citation>
    <scope>NUCLEOTIDE SEQUENCE [LARGE SCALE GENOMIC DNA]</scope>
    <source>
        <strain evidence="3 4">CGMCC 1.10076</strain>
    </source>
</reference>
<feature type="domain" description="DUF695" evidence="2">
    <location>
        <begin position="26"/>
        <end position="156"/>
    </location>
</feature>
<proteinExistence type="predicted"/>
<dbReference type="EMBL" id="FNEZ01000017">
    <property type="protein sequence ID" value="SDK65181.1"/>
    <property type="molecule type" value="Genomic_DNA"/>
</dbReference>
<dbReference type="Proteomes" id="UP000199580">
    <property type="component" value="Unassembled WGS sequence"/>
</dbReference>